<name>A0A346NQP2_9ALTE</name>
<protein>
    <submittedName>
        <fullName evidence="1">SGNH/GDSL hydrolase family protein</fullName>
    </submittedName>
</protein>
<dbReference type="GO" id="GO:0016788">
    <property type="term" value="F:hydrolase activity, acting on ester bonds"/>
    <property type="evidence" value="ECO:0007669"/>
    <property type="project" value="UniProtKB-ARBA"/>
</dbReference>
<dbReference type="AlphaFoldDB" id="A0A346NQP2"/>
<sequence length="337" mass="38774">MNFLFFGASVCEQTTKHDTGEVTGFVNVLQDLCDRYRLDVSINRVTAGSCSIGDAGIALVDDVVKCKPDVCFVEWCTPAPSDSRAVDCEAIYSKLIENDILPVTLVLPRRDRDQRLTQVYSDCKTIADHFKLPFIDLSQKYSLRLLEHLLRDVVHTNSLGANVYAHELFSSILNLKKNSQPVKNYMRPNINFHNIYYDMQKYKNRVKNIYLEFDYDTDHVEQVIVFMEQRIGPWSRRCRTELDFGETTREGSLDMFDAWSWRERQCIKPLTTWFDLDSTSNSVSLRIISEPCVLNGFNSEQARIGNFSNIPHEIRPKGRLIIVSTTKHIKIKNVGVS</sequence>
<evidence type="ECO:0000313" key="1">
    <source>
        <dbReference type="EMBL" id="AXR07849.1"/>
    </source>
</evidence>
<reference evidence="1 2" key="1">
    <citation type="submission" date="2018-08" db="EMBL/GenBank/DDBJ databases">
        <title>Salinimonas sediminis sp. nov., a piezophilic bacterium isolated from a deep-sea sediment sample from the New Britain Trench.</title>
        <authorList>
            <person name="Cao J."/>
        </authorList>
    </citation>
    <scope>NUCLEOTIDE SEQUENCE [LARGE SCALE GENOMIC DNA]</scope>
    <source>
        <strain evidence="1 2">N102</strain>
    </source>
</reference>
<dbReference type="Proteomes" id="UP000262073">
    <property type="component" value="Chromosome"/>
</dbReference>
<organism evidence="1 2">
    <name type="scientific">Salinimonas sediminis</name>
    <dbReference type="NCBI Taxonomy" id="2303538"/>
    <lineage>
        <taxon>Bacteria</taxon>
        <taxon>Pseudomonadati</taxon>
        <taxon>Pseudomonadota</taxon>
        <taxon>Gammaproteobacteria</taxon>
        <taxon>Alteromonadales</taxon>
        <taxon>Alteromonadaceae</taxon>
        <taxon>Alteromonas/Salinimonas group</taxon>
        <taxon>Salinimonas</taxon>
    </lineage>
</organism>
<dbReference type="InterPro" id="IPR036514">
    <property type="entry name" value="SGNH_hydro_sf"/>
</dbReference>
<dbReference type="SUPFAM" id="SSF52266">
    <property type="entry name" value="SGNH hydrolase"/>
    <property type="match status" value="1"/>
</dbReference>
<proteinExistence type="predicted"/>
<evidence type="ECO:0000313" key="2">
    <source>
        <dbReference type="Proteomes" id="UP000262073"/>
    </source>
</evidence>
<dbReference type="KEGG" id="salm:D0Y50_16685"/>
<keyword evidence="2" id="KW-1185">Reference proteome</keyword>
<dbReference type="Gene3D" id="3.40.50.1110">
    <property type="entry name" value="SGNH hydrolase"/>
    <property type="match status" value="1"/>
</dbReference>
<keyword evidence="1" id="KW-0378">Hydrolase</keyword>
<accession>A0A346NQP2</accession>
<dbReference type="EMBL" id="CP031769">
    <property type="protein sequence ID" value="AXR07849.1"/>
    <property type="molecule type" value="Genomic_DNA"/>
</dbReference>
<gene>
    <name evidence="1" type="ORF">D0Y50_16685</name>
</gene>
<dbReference type="RefSeq" id="WP_117318104.1">
    <property type="nucleotide sequence ID" value="NZ_CP031769.1"/>
</dbReference>